<evidence type="ECO:0000256" key="3">
    <source>
        <dbReference type="ARBA" id="ARBA00022656"/>
    </source>
</evidence>
<dbReference type="InterPro" id="IPR031565">
    <property type="entry name" value="T-conotoxin"/>
</dbReference>
<reference evidence="6" key="1">
    <citation type="journal article" date="2013" name="Mol. Cell. Proteomics">
        <title>Transcriptomic messiness in the venom duct of Conus miles contributes to conotoxin diversity.</title>
        <authorList>
            <person name="Jin A.H."/>
            <person name="Dutertre S."/>
            <person name="Kaas Q."/>
            <person name="Lavergne V."/>
            <person name="Kubala P."/>
            <person name="Lewis R.J."/>
            <person name="Alewood P.F."/>
        </authorList>
    </citation>
    <scope>NUCLEOTIDE SEQUENCE</scope>
    <source>
        <tissue evidence="6">Venom duct</tissue>
    </source>
</reference>
<sequence length="64" mass="7081">MCCLPVFIILLLLIPSASSVDVQPLTKDDVPLASFLANARRTLQSLWMTRRCCPKKPYCCPGGK</sequence>
<dbReference type="GO" id="GO:0090729">
    <property type="term" value="F:toxin activity"/>
    <property type="evidence" value="ECO:0007669"/>
    <property type="project" value="UniProtKB-UniRule"/>
</dbReference>
<dbReference type="AlphaFoldDB" id="A0A0E3X2J4"/>
<accession>A0A0E3X2J4</accession>
<comment type="subcellular location">
    <subcellularLocation>
        <location evidence="1 5">Secreted</location>
    </subcellularLocation>
</comment>
<dbReference type="EMBL" id="KP216857">
    <property type="protein sequence ID" value="AKB91380.1"/>
    <property type="molecule type" value="mRNA"/>
</dbReference>
<keyword evidence="3 5" id="KW-0800">Toxin</keyword>
<evidence type="ECO:0000256" key="4">
    <source>
        <dbReference type="ARBA" id="ARBA00022729"/>
    </source>
</evidence>
<reference evidence="6" key="2">
    <citation type="submission" date="2014-12" db="EMBL/GenBank/DDBJ databases">
        <authorList>
            <person name="Jin A.-H."/>
            <person name="Dutertre S."/>
            <person name="Kaas Q."/>
            <person name="Lavergne V."/>
            <person name="Kubala P."/>
            <person name="Lewis R.J."/>
            <person name="Alewood P.F."/>
        </authorList>
    </citation>
    <scope>NUCLEOTIDE SEQUENCE</scope>
    <source>
        <tissue evidence="6">Venom duct</tissue>
    </source>
</reference>
<proteinExistence type="evidence at transcript level"/>
<keyword evidence="2 5" id="KW-0964">Secreted</keyword>
<feature type="chain" id="PRO_5028508623" description="Conotoxin" evidence="5">
    <location>
        <begin position="20"/>
        <end position="64"/>
    </location>
</feature>
<organism evidence="6">
    <name type="scientific">Conus miles</name>
    <name type="common">Soldier cone</name>
    <name type="synonym">Mile cone</name>
    <dbReference type="NCBI Taxonomy" id="69564"/>
    <lineage>
        <taxon>Eukaryota</taxon>
        <taxon>Metazoa</taxon>
        <taxon>Spiralia</taxon>
        <taxon>Lophotrochozoa</taxon>
        <taxon>Mollusca</taxon>
        <taxon>Gastropoda</taxon>
        <taxon>Caenogastropoda</taxon>
        <taxon>Neogastropoda</taxon>
        <taxon>Conoidea</taxon>
        <taxon>Conidae</taxon>
        <taxon>Conus</taxon>
        <taxon>Rhizoconus</taxon>
    </lineage>
</organism>
<evidence type="ECO:0000313" key="6">
    <source>
        <dbReference type="EMBL" id="AKB91380.1"/>
    </source>
</evidence>
<evidence type="ECO:0000256" key="2">
    <source>
        <dbReference type="ARBA" id="ARBA00022525"/>
    </source>
</evidence>
<keyword evidence="4 5" id="KW-0732">Signal</keyword>
<evidence type="ECO:0000256" key="1">
    <source>
        <dbReference type="ARBA" id="ARBA00004613"/>
    </source>
</evidence>
<dbReference type="GO" id="GO:0005576">
    <property type="term" value="C:extracellular region"/>
    <property type="evidence" value="ECO:0007669"/>
    <property type="project" value="UniProtKB-SubCell"/>
</dbReference>
<protein>
    <recommendedName>
        <fullName evidence="5">Conotoxin</fullName>
    </recommendedName>
</protein>
<dbReference type="Pfam" id="PF16981">
    <property type="entry name" value="Chi-conotoxin"/>
    <property type="match status" value="1"/>
</dbReference>
<evidence type="ECO:0000256" key="5">
    <source>
        <dbReference type="RuleBase" id="RU367125"/>
    </source>
</evidence>
<feature type="signal peptide" evidence="5">
    <location>
        <begin position="1"/>
        <end position="19"/>
    </location>
</feature>
<comment type="similarity">
    <text evidence="5">Belongs to the conotoxin T superfamily.</text>
</comment>
<name>A0A0E3X2J4_CONMI</name>